<dbReference type="EMBL" id="NCEQ01000005">
    <property type="protein sequence ID" value="OYX57668.1"/>
    <property type="molecule type" value="Genomic_DNA"/>
</dbReference>
<organism evidence="4 5">
    <name type="scientific">Brevundimonas subvibrioides</name>
    <dbReference type="NCBI Taxonomy" id="74313"/>
    <lineage>
        <taxon>Bacteria</taxon>
        <taxon>Pseudomonadati</taxon>
        <taxon>Pseudomonadota</taxon>
        <taxon>Alphaproteobacteria</taxon>
        <taxon>Caulobacterales</taxon>
        <taxon>Caulobacteraceae</taxon>
        <taxon>Brevundimonas</taxon>
    </lineage>
</organism>
<name>A0A258HMW7_9CAUL</name>
<reference evidence="4 5" key="1">
    <citation type="submission" date="2017-03" db="EMBL/GenBank/DDBJ databases">
        <title>Lifting the veil on microbial sulfur biogeochemistry in mining wastewaters.</title>
        <authorList>
            <person name="Kantor R.S."/>
            <person name="Colenbrander Nelson T."/>
            <person name="Marshall S."/>
            <person name="Bennett D."/>
            <person name="Apte S."/>
            <person name="Camacho D."/>
            <person name="Thomas B.C."/>
            <person name="Warren L.A."/>
            <person name="Banfield J.F."/>
        </authorList>
    </citation>
    <scope>NUCLEOTIDE SEQUENCE [LARGE SCALE GENOMIC DNA]</scope>
    <source>
        <strain evidence="4">32-68-21</strain>
    </source>
</reference>
<dbReference type="EC" id="1.1.1.175" evidence="2"/>
<accession>A0A258HMW7</accession>
<dbReference type="PROSITE" id="PS00061">
    <property type="entry name" value="ADH_SHORT"/>
    <property type="match status" value="1"/>
</dbReference>
<sequence length="258" mass="26803">MQNKTTVSFFRFGHPVDLDFTDRNVLVVGGSSGIGLACAQAFATRGASVAVTGTRANKAAYGEGAGALAPFAFSTLNVATPGAVEAWVPTFDALDVVILSQGAVQYRRREFEPDAFRQVVEVNLNSLMACAHKLAPALEARSGALIVISSVGGLRAARGNPAYSASKAGAIHLTRTLGDAWAGRGIRVNGIAPGLIATKMTEVTTSDPARLNERLKGIPLNRLGRPEEIAGVALFLASPLAAYIVGETIVVDGGRTLS</sequence>
<dbReference type="PRINTS" id="PR00080">
    <property type="entry name" value="SDRFAMILY"/>
</dbReference>
<dbReference type="AlphaFoldDB" id="A0A258HMW7"/>
<dbReference type="GO" id="GO:0047838">
    <property type="term" value="F:D-xylose 1-dehydrogenase (NAD+) activity"/>
    <property type="evidence" value="ECO:0007669"/>
    <property type="project" value="UniProtKB-EC"/>
</dbReference>
<dbReference type="Pfam" id="PF13561">
    <property type="entry name" value="adh_short_C2"/>
    <property type="match status" value="1"/>
</dbReference>
<comment type="caution">
    <text evidence="4">The sequence shown here is derived from an EMBL/GenBank/DDBJ whole genome shotgun (WGS) entry which is preliminary data.</text>
</comment>
<evidence type="ECO:0000313" key="4">
    <source>
        <dbReference type="EMBL" id="OYX57668.1"/>
    </source>
</evidence>
<evidence type="ECO:0000313" key="5">
    <source>
        <dbReference type="Proteomes" id="UP000216147"/>
    </source>
</evidence>
<protein>
    <recommendedName>
        <fullName evidence="3">D-xylose 1-dehydrogenase</fullName>
        <ecNumber evidence="2">1.1.1.175</ecNumber>
    </recommendedName>
</protein>
<dbReference type="PANTHER" id="PTHR42760">
    <property type="entry name" value="SHORT-CHAIN DEHYDROGENASES/REDUCTASES FAMILY MEMBER"/>
    <property type="match status" value="1"/>
</dbReference>
<evidence type="ECO:0000256" key="3">
    <source>
        <dbReference type="ARBA" id="ARBA00069939"/>
    </source>
</evidence>
<dbReference type="PRINTS" id="PR00081">
    <property type="entry name" value="GDHRDH"/>
</dbReference>
<dbReference type="PANTHER" id="PTHR42760:SF132">
    <property type="entry name" value="SHORT-CHAIN DEHYDROGENASE_REDUCTASE FAMILY PROTEIN"/>
    <property type="match status" value="1"/>
</dbReference>
<dbReference type="Gene3D" id="3.40.50.720">
    <property type="entry name" value="NAD(P)-binding Rossmann-like Domain"/>
    <property type="match status" value="1"/>
</dbReference>
<comment type="similarity">
    <text evidence="1">Belongs to the short-chain dehydrogenases/reductases (SDR) family.</text>
</comment>
<evidence type="ECO:0000256" key="2">
    <source>
        <dbReference type="ARBA" id="ARBA00066641"/>
    </source>
</evidence>
<proteinExistence type="inferred from homology"/>
<dbReference type="InterPro" id="IPR036291">
    <property type="entry name" value="NAD(P)-bd_dom_sf"/>
</dbReference>
<gene>
    <name evidence="4" type="ORF">B7Y86_05925</name>
</gene>
<dbReference type="SUPFAM" id="SSF51735">
    <property type="entry name" value="NAD(P)-binding Rossmann-fold domains"/>
    <property type="match status" value="1"/>
</dbReference>
<evidence type="ECO:0000256" key="1">
    <source>
        <dbReference type="ARBA" id="ARBA00006484"/>
    </source>
</evidence>
<dbReference type="Proteomes" id="UP000216147">
    <property type="component" value="Unassembled WGS sequence"/>
</dbReference>
<dbReference type="FunFam" id="3.40.50.720:FF:000084">
    <property type="entry name" value="Short-chain dehydrogenase reductase"/>
    <property type="match status" value="1"/>
</dbReference>
<dbReference type="InterPro" id="IPR020904">
    <property type="entry name" value="Sc_DH/Rdtase_CS"/>
</dbReference>
<dbReference type="InterPro" id="IPR002347">
    <property type="entry name" value="SDR_fam"/>
</dbReference>